<proteinExistence type="predicted"/>
<protein>
    <submittedName>
        <fullName evidence="1">Uncharacterized protein</fullName>
    </submittedName>
</protein>
<reference evidence="1" key="1">
    <citation type="submission" date="2022-12" db="EMBL/GenBank/DDBJ databases">
        <title>Genome Sequence of Lasiodiplodia mahajangana.</title>
        <authorList>
            <person name="Buettner E."/>
        </authorList>
    </citation>
    <scope>NUCLEOTIDE SEQUENCE</scope>
    <source>
        <strain evidence="1">VT137</strain>
    </source>
</reference>
<sequence length="965" mass="109274">MNSTVTAPSSETREAIMSGSAEHRYLQSDVATTGLSIVYEPEDLEPILDIIFVHGLQGHPFNTWATQVGHQTGRQQKPGFQHTGEALNEDRSPTLLERLRALVGWPKREQVSSYVFWPGDLLPIEFPRARIMVFGYDTIIAKHQFAGAVNRNSIFAHSSDLVNELSRARPLGRPVEFVTHSLGGIVTKEVVPDVSSRLGDSRERAETLDGDHRSMCRYRGMRDSNYKKVVAELRMVYTKLTSESLPLAVDYPHWARLALDKDMIDHLKFPEMFFRQHEIGIPADNTCQWLSNTPNFATWIQRSNVSNHLGILQIIGKPGSGKSTLMKKAFEVTRARFRGSEGTYVIGHFLDRGGKPLQYSAKGMFQSLLYQIGILHPTWFAAFREHEQGDLQRLESSKPTSYLHVLKAIFRSIFSNSLLAPKRTIIFIDGLDECGRLDAVQMGYYLEHIARLAHANRVQLDICVSRREYPSITIPDSLEIHMEAHNNIDIAHYIHRKLEPATVNLERGNLVRELISQKSNGIFLWVSLVVEGVLENIEQGQNTNYILSRIQSLPQLLEALFHQIISDIDAENREIALRIFQWAVLATNRLRIREWHHILAFIREKPPTSLTEWKDSDYYTQTDSQLERRIRYLSKGLIEVKSTIGTMPIASESGSLIASAGSLDSTMGDSRVVQPIHETVAEFFNSGGASSLFPHISKYDFVGQGHLAITSACLTYINIQELDRLVAARRRNRIMDQAANEVPAQDNLDISTTLLSTQTPTTCDYPQNSENKPNKIKRRRLRRRNSATSFMSSASSHSAPGHPRYQDDEDNASQMTHVDDIPRVDNASQTGKEPVSAAEIALRTLLLDDQIRRDQREARLDDGESGKFSGFAGSFESQTLEEYPALTSYALNRVFEHARASLVQKEDLEEVLRKLIDAKCWERWYFLQETLTGLHTWQDVLESQGLASWIPVALNSDWYQPDSGI</sequence>
<comment type="caution">
    <text evidence="1">The sequence shown here is derived from an EMBL/GenBank/DDBJ whole genome shotgun (WGS) entry which is preliminary data.</text>
</comment>
<keyword evidence="2" id="KW-1185">Reference proteome</keyword>
<evidence type="ECO:0000313" key="1">
    <source>
        <dbReference type="EMBL" id="KAJ8132147.1"/>
    </source>
</evidence>
<dbReference type="Proteomes" id="UP001153332">
    <property type="component" value="Unassembled WGS sequence"/>
</dbReference>
<organism evidence="1 2">
    <name type="scientific">Lasiodiplodia mahajangana</name>
    <dbReference type="NCBI Taxonomy" id="1108764"/>
    <lineage>
        <taxon>Eukaryota</taxon>
        <taxon>Fungi</taxon>
        <taxon>Dikarya</taxon>
        <taxon>Ascomycota</taxon>
        <taxon>Pezizomycotina</taxon>
        <taxon>Dothideomycetes</taxon>
        <taxon>Dothideomycetes incertae sedis</taxon>
        <taxon>Botryosphaeriales</taxon>
        <taxon>Botryosphaeriaceae</taxon>
        <taxon>Lasiodiplodia</taxon>
    </lineage>
</organism>
<gene>
    <name evidence="1" type="ORF">O1611_g1480</name>
</gene>
<dbReference type="EMBL" id="JAPUUL010000173">
    <property type="protein sequence ID" value="KAJ8132147.1"/>
    <property type="molecule type" value="Genomic_DNA"/>
</dbReference>
<evidence type="ECO:0000313" key="2">
    <source>
        <dbReference type="Proteomes" id="UP001153332"/>
    </source>
</evidence>
<name>A0ACC2JXX7_9PEZI</name>
<accession>A0ACC2JXX7</accession>